<name>A0A9X3SPU3_9ACTN</name>
<organism evidence="1 2">
    <name type="scientific">Glycomyces luteolus</name>
    <dbReference type="NCBI Taxonomy" id="2670330"/>
    <lineage>
        <taxon>Bacteria</taxon>
        <taxon>Bacillati</taxon>
        <taxon>Actinomycetota</taxon>
        <taxon>Actinomycetes</taxon>
        <taxon>Glycomycetales</taxon>
        <taxon>Glycomycetaceae</taxon>
        <taxon>Glycomyces</taxon>
    </lineage>
</organism>
<comment type="caution">
    <text evidence="1">The sequence shown here is derived from an EMBL/GenBank/DDBJ whole genome shotgun (WGS) entry which is preliminary data.</text>
</comment>
<keyword evidence="2" id="KW-1185">Reference proteome</keyword>
<accession>A0A9X3SPU3</accession>
<reference evidence="1" key="1">
    <citation type="submission" date="2022-12" db="EMBL/GenBank/DDBJ databases">
        <title>Gycomyces niveus sp.nov.,a novel actinomycete isolated from soil in Shouguan.</title>
        <authorList>
            <person name="Yang X."/>
        </authorList>
    </citation>
    <scope>NUCLEOTIDE SEQUENCE</scope>
    <source>
        <strain evidence="1">NEAU-A15</strain>
    </source>
</reference>
<gene>
    <name evidence="1" type="ORF">O1R50_08995</name>
</gene>
<evidence type="ECO:0000313" key="1">
    <source>
        <dbReference type="EMBL" id="MDA1359757.1"/>
    </source>
</evidence>
<sequence length="96" mass="10687">MTAFSIVTTLLGATGGIVVSTLALAVVVWGMTVGYSRRTWPYLGCKTCGGTGRDYEPLLLALLCLRRKRAWRDCAVCNGKARYDRRDRSSRRTRRG</sequence>
<dbReference type="EMBL" id="JAPZVP010000006">
    <property type="protein sequence ID" value="MDA1359757.1"/>
    <property type="molecule type" value="Genomic_DNA"/>
</dbReference>
<dbReference type="AlphaFoldDB" id="A0A9X3SPU3"/>
<proteinExistence type="predicted"/>
<evidence type="ECO:0000313" key="2">
    <source>
        <dbReference type="Proteomes" id="UP001146067"/>
    </source>
</evidence>
<dbReference type="RefSeq" id="WP_270109638.1">
    <property type="nucleotide sequence ID" value="NZ_JAPZVP010000006.1"/>
</dbReference>
<dbReference type="Proteomes" id="UP001146067">
    <property type="component" value="Unassembled WGS sequence"/>
</dbReference>
<protein>
    <submittedName>
        <fullName evidence="1">Uncharacterized protein</fullName>
    </submittedName>
</protein>